<evidence type="ECO:0008006" key="3">
    <source>
        <dbReference type="Google" id="ProtNLM"/>
    </source>
</evidence>
<keyword evidence="2" id="KW-1185">Reference proteome</keyword>
<gene>
    <name evidence="1" type="ORF">A130_03695</name>
</gene>
<dbReference type="SUPFAM" id="SSF48371">
    <property type="entry name" value="ARM repeat"/>
    <property type="match status" value="2"/>
</dbReference>
<dbReference type="InterPro" id="IPR016024">
    <property type="entry name" value="ARM-type_fold"/>
</dbReference>
<sequence>MQDLYIDANRETLLRSDAEQRAIDSLIELLRTGDEAQRCYSAQALNRARIQEATQALNDCLYHEDPDVVIDCANTLETLGSGDIPSLEDVARHHPDGDARIAGLKALAPHINTPSVEALFHEFALGRQDNNDWGLDSDWDDWWDLQLCAVNTLSEHIKESHFTLFLDILEQDPEPELAAKIYQGIAKININWVIEQLEKSAPMTTRKLVKALTYSDQQIAKAFLYKQLRSQDAEIQKIAINALCERNATEYFWDIVKCMSDSNASVQRCAILGIQTLNGMDNIDGSRLISYIKTAQADAKPELLKLIRGLNIQLTDIDLEWIISLADQTNPSLLNEILNVIQLDHSAIPELTDEQQATLVQVVLNVIEDHKIELHQKTRLTRQLIKLPNHHLTSLPVLQRILTKQDSQNLKDKQAEQPFYDSSLREACLYVIAKTPVDSFQHLIKMTLLGVMAYPNTIDVVVTSSENEMNSTALPVQHQPDNEQADKADEDDLAALLNTYGEQFQEPESIVNAPTSTLGSIQQANIEATLAPVSQDDDTQQKITDMVEQLDDELLGYADIVKDNFESAENLDLNRKKIARRPKTSNRVLSIRALGQSKNPQSAGLLTEAILGAESNELREIFQALTLLKKAEPRNPLANNGLGAAGNVMHHGDSLSKQAAAHFLAVMPSNKALPLLFIGAIDENEHVRLCSLNAIEVHLPKVKKVDQPALLQILRRGLSDPAGGVRKKSMQLLGAWLDAKFDDTKLNEEKDDDAELATELETLIDLAIDDEECNSIAEKVLATHKIATLNVLGLQLSSLKDHRHPNAVKLMGALLS</sequence>
<organism evidence="1 2">
    <name type="scientific">Vibrio genomosp. F6 str. FF-238</name>
    <dbReference type="NCBI Taxonomy" id="1191298"/>
    <lineage>
        <taxon>Bacteria</taxon>
        <taxon>Pseudomonadati</taxon>
        <taxon>Pseudomonadota</taxon>
        <taxon>Gammaproteobacteria</taxon>
        <taxon>Vibrionales</taxon>
        <taxon>Vibrionaceae</taxon>
        <taxon>Vibrio</taxon>
    </lineage>
</organism>
<dbReference type="AlphaFoldDB" id="A0A1E5D3G5"/>
<proteinExistence type="predicted"/>
<name>A0A1E5D3G5_9VIBR</name>
<dbReference type="Proteomes" id="UP000094165">
    <property type="component" value="Unassembled WGS sequence"/>
</dbReference>
<dbReference type="InterPro" id="IPR011989">
    <property type="entry name" value="ARM-like"/>
</dbReference>
<dbReference type="EMBL" id="AJYW02000059">
    <property type="protein sequence ID" value="OEE78076.1"/>
    <property type="molecule type" value="Genomic_DNA"/>
</dbReference>
<comment type="caution">
    <text evidence="1">The sequence shown here is derived from an EMBL/GenBank/DDBJ whole genome shotgun (WGS) entry which is preliminary data.</text>
</comment>
<accession>A0A1E5D3G5</accession>
<dbReference type="Pfam" id="PF13646">
    <property type="entry name" value="HEAT_2"/>
    <property type="match status" value="1"/>
</dbReference>
<evidence type="ECO:0000313" key="1">
    <source>
        <dbReference type="EMBL" id="OEE78076.1"/>
    </source>
</evidence>
<evidence type="ECO:0000313" key="2">
    <source>
        <dbReference type="Proteomes" id="UP000094165"/>
    </source>
</evidence>
<dbReference type="RefSeq" id="WP_017053155.1">
    <property type="nucleotide sequence ID" value="NZ_AJYW02000059.1"/>
</dbReference>
<dbReference type="Gene3D" id="1.25.10.10">
    <property type="entry name" value="Leucine-rich Repeat Variant"/>
    <property type="match status" value="3"/>
</dbReference>
<protein>
    <recommendedName>
        <fullName evidence="3">HEAT repeat domain-containing protein</fullName>
    </recommendedName>
</protein>
<reference evidence="1 2" key="1">
    <citation type="journal article" date="2012" name="Science">
        <title>Ecological populations of bacteria act as socially cohesive units of antibiotic production and resistance.</title>
        <authorList>
            <person name="Cordero O.X."/>
            <person name="Wildschutte H."/>
            <person name="Kirkup B."/>
            <person name="Proehl S."/>
            <person name="Ngo L."/>
            <person name="Hussain F."/>
            <person name="Le Roux F."/>
            <person name="Mincer T."/>
            <person name="Polz M.F."/>
        </authorList>
    </citation>
    <scope>NUCLEOTIDE SEQUENCE [LARGE SCALE GENOMIC DNA]</scope>
    <source>
        <strain evidence="1 2">FF-238</strain>
    </source>
</reference>